<comment type="caution">
    <text evidence="1">The sequence shown here is derived from an EMBL/GenBank/DDBJ whole genome shotgun (WGS) entry which is preliminary data.</text>
</comment>
<evidence type="ECO:0000313" key="2">
    <source>
        <dbReference type="Proteomes" id="UP001500359"/>
    </source>
</evidence>
<dbReference type="InterPro" id="IPR017521">
    <property type="entry name" value="Sugar_tfrase_PEP-CTERM_Stp1"/>
</dbReference>
<dbReference type="EMBL" id="BAAAFD010000005">
    <property type="protein sequence ID" value="GAA0856917.1"/>
    <property type="molecule type" value="Genomic_DNA"/>
</dbReference>
<dbReference type="Gene3D" id="3.40.50.2000">
    <property type="entry name" value="Glycogen Phosphorylase B"/>
    <property type="match status" value="2"/>
</dbReference>
<dbReference type="PANTHER" id="PTHR12526:SF600">
    <property type="entry name" value="GLYCOSYL TRANSFERASE GROUP 1"/>
    <property type="match status" value="1"/>
</dbReference>
<accession>A0ABN1LJN8</accession>
<protein>
    <submittedName>
        <fullName evidence="1">TIGR03087 family PEP-CTERM/XrtA system glycosyltransferase</fullName>
    </submittedName>
</protein>
<dbReference type="NCBIfam" id="TIGR03087">
    <property type="entry name" value="stp1"/>
    <property type="match status" value="1"/>
</dbReference>
<dbReference type="Proteomes" id="UP001500359">
    <property type="component" value="Unassembled WGS sequence"/>
</dbReference>
<dbReference type="PANTHER" id="PTHR12526">
    <property type="entry name" value="GLYCOSYLTRANSFERASE"/>
    <property type="match status" value="1"/>
</dbReference>
<keyword evidence="2" id="KW-1185">Reference proteome</keyword>
<sequence length="396" mass="44842">MKKTPLLFLCHRIPFPPNKGDKIRSFNILKMLSAHFDVYLASFVDDPYDWQYAGKLDEYCQEAFLLNQNKTFSKLKGLKAFVSGKSISECYYANRKMQDWVDETIDRKQISQVFIYSSVMAMFTQKHVQKLHQVVDYVDVDSDKWRQYALSKSGISKWVYNREHQKLQAFENRVAEDSAHALFVSGPEADLFKQQVPSQTQGKVSGMLNGVDIDFFSPSAELEPLNEGNPDVVFTGAMDYWANVDAVLWFVKHVWPKVRQHKPTATFYVVGGNPTTAILALDGTLGIHITGRVKDVRPYIKQARISVAPLQIARGIQNKVLEALAMAKPVIATSMAIEGIEAQTENIKVTDDADVFSKLVCDYIDLSCEAPENRQWIIENLKWTATLSGLPNLFKA</sequence>
<dbReference type="RefSeq" id="WP_343859582.1">
    <property type="nucleotide sequence ID" value="NZ_BAAAFD010000005.1"/>
</dbReference>
<dbReference type="Pfam" id="PF13692">
    <property type="entry name" value="Glyco_trans_1_4"/>
    <property type="match status" value="1"/>
</dbReference>
<reference evidence="1 2" key="1">
    <citation type="journal article" date="2019" name="Int. J. Syst. Evol. Microbiol.">
        <title>The Global Catalogue of Microorganisms (GCM) 10K type strain sequencing project: providing services to taxonomists for standard genome sequencing and annotation.</title>
        <authorList>
            <consortium name="The Broad Institute Genomics Platform"/>
            <consortium name="The Broad Institute Genome Sequencing Center for Infectious Disease"/>
            <person name="Wu L."/>
            <person name="Ma J."/>
        </authorList>
    </citation>
    <scope>NUCLEOTIDE SEQUENCE [LARGE SCALE GENOMIC DNA]</scope>
    <source>
        <strain evidence="1 2">JCM 15896</strain>
    </source>
</reference>
<organism evidence="1 2">
    <name type="scientific">Aliiglaciecola litoralis</name>
    <dbReference type="NCBI Taxonomy" id="582857"/>
    <lineage>
        <taxon>Bacteria</taxon>
        <taxon>Pseudomonadati</taxon>
        <taxon>Pseudomonadota</taxon>
        <taxon>Gammaproteobacteria</taxon>
        <taxon>Alteromonadales</taxon>
        <taxon>Alteromonadaceae</taxon>
        <taxon>Aliiglaciecola</taxon>
    </lineage>
</organism>
<evidence type="ECO:0000313" key="1">
    <source>
        <dbReference type="EMBL" id="GAA0856917.1"/>
    </source>
</evidence>
<gene>
    <name evidence="1" type="ORF">GCM10009114_20660</name>
</gene>
<dbReference type="CDD" id="cd03801">
    <property type="entry name" value="GT4_PimA-like"/>
    <property type="match status" value="1"/>
</dbReference>
<name>A0ABN1LJN8_9ALTE</name>
<dbReference type="SUPFAM" id="SSF53756">
    <property type="entry name" value="UDP-Glycosyltransferase/glycogen phosphorylase"/>
    <property type="match status" value="1"/>
</dbReference>
<proteinExistence type="predicted"/>